<keyword evidence="5" id="KW-1185">Reference proteome</keyword>
<dbReference type="EMBL" id="MCFJ01000028">
    <property type="protein sequence ID" value="ORY55248.1"/>
    <property type="molecule type" value="Genomic_DNA"/>
</dbReference>
<dbReference type="Pfam" id="PF13561">
    <property type="entry name" value="adh_short_C2"/>
    <property type="match status" value="1"/>
</dbReference>
<evidence type="ECO:0000313" key="5">
    <source>
        <dbReference type="Proteomes" id="UP000193689"/>
    </source>
</evidence>
<comment type="caution">
    <text evidence="4">The sequence shown here is derived from an EMBL/GenBank/DDBJ whole genome shotgun (WGS) entry which is preliminary data.</text>
</comment>
<dbReference type="PANTHER" id="PTHR43618">
    <property type="entry name" value="7-ALPHA-HYDROXYSTEROID DEHYDROGENASE"/>
    <property type="match status" value="1"/>
</dbReference>
<organism evidence="4 5">
    <name type="scientific">Pseudomassariella vexata</name>
    <dbReference type="NCBI Taxonomy" id="1141098"/>
    <lineage>
        <taxon>Eukaryota</taxon>
        <taxon>Fungi</taxon>
        <taxon>Dikarya</taxon>
        <taxon>Ascomycota</taxon>
        <taxon>Pezizomycotina</taxon>
        <taxon>Sordariomycetes</taxon>
        <taxon>Xylariomycetidae</taxon>
        <taxon>Amphisphaeriales</taxon>
        <taxon>Pseudomassariaceae</taxon>
        <taxon>Pseudomassariella</taxon>
    </lineage>
</organism>
<dbReference type="STRING" id="1141098.A0A1Y2D7J4"/>
<sequence>MTAILNMDTGSLFKVDGMVAAITGGGTGIGLMMAKALANAGAKKVYILGRRKDKLDAAASETPALIPLECDVTSKESLQSVVDFITIDTGYINLLLANSGVVGPTKRYDPNLSISELRKSIFEDVSMDEFTQTFHVNVTGAFFTMMAFIELLDAGNKNALKGGFGAPLKAGGPVPSIQSQIITTASIAAYSRATFSTPAYSGSKAAIAHLTKHASSNLVKYGIRVNAIAPGLFPSDMSQHLMASRDPATESIDDPRFIPAGRFGGDEEMGGTILYLAGRAGAFNNGMILVMDGGRLSVMPSAY</sequence>
<dbReference type="PROSITE" id="PS00061">
    <property type="entry name" value="ADH_SHORT"/>
    <property type="match status" value="1"/>
</dbReference>
<dbReference type="SUPFAM" id="SSF51735">
    <property type="entry name" value="NAD(P)-binding Rossmann-fold domains"/>
    <property type="match status" value="1"/>
</dbReference>
<dbReference type="AlphaFoldDB" id="A0A1Y2D7J4"/>
<evidence type="ECO:0000256" key="3">
    <source>
        <dbReference type="ARBA" id="ARBA00023002"/>
    </source>
</evidence>
<protein>
    <submittedName>
        <fullName evidence="4">Short chain dehydrogenase</fullName>
    </submittedName>
</protein>
<dbReference type="InParanoid" id="A0A1Y2D7J4"/>
<evidence type="ECO:0000256" key="1">
    <source>
        <dbReference type="ARBA" id="ARBA00006484"/>
    </source>
</evidence>
<proteinExistence type="inferred from homology"/>
<keyword evidence="2" id="KW-0521">NADP</keyword>
<dbReference type="Proteomes" id="UP000193689">
    <property type="component" value="Unassembled WGS sequence"/>
</dbReference>
<dbReference type="InterPro" id="IPR036291">
    <property type="entry name" value="NAD(P)-bd_dom_sf"/>
</dbReference>
<accession>A0A1Y2D7J4</accession>
<dbReference type="CDD" id="cd05233">
    <property type="entry name" value="SDR_c"/>
    <property type="match status" value="1"/>
</dbReference>
<name>A0A1Y2D7J4_9PEZI</name>
<dbReference type="GO" id="GO:0016491">
    <property type="term" value="F:oxidoreductase activity"/>
    <property type="evidence" value="ECO:0007669"/>
    <property type="project" value="UniProtKB-KW"/>
</dbReference>
<dbReference type="OrthoDB" id="2962696at2759"/>
<dbReference type="InterPro" id="IPR052178">
    <property type="entry name" value="Sec_Metab_Biosynth_SDR"/>
</dbReference>
<dbReference type="RefSeq" id="XP_040709519.1">
    <property type="nucleotide sequence ID" value="XM_040861528.1"/>
</dbReference>
<evidence type="ECO:0000256" key="2">
    <source>
        <dbReference type="ARBA" id="ARBA00022857"/>
    </source>
</evidence>
<evidence type="ECO:0000313" key="4">
    <source>
        <dbReference type="EMBL" id="ORY55248.1"/>
    </source>
</evidence>
<dbReference type="PRINTS" id="PR00081">
    <property type="entry name" value="GDHRDH"/>
</dbReference>
<dbReference type="InterPro" id="IPR020904">
    <property type="entry name" value="Sc_DH/Rdtase_CS"/>
</dbReference>
<dbReference type="GeneID" id="63777740"/>
<dbReference type="Gene3D" id="3.40.50.720">
    <property type="entry name" value="NAD(P)-binding Rossmann-like Domain"/>
    <property type="match status" value="1"/>
</dbReference>
<dbReference type="PANTHER" id="PTHR43618:SF18">
    <property type="entry name" value="SHORT CHAIN DEHYDROGENASE_REDUCTASE FAMILY (AFU_ORTHOLOGUE AFUA_5G12480)"/>
    <property type="match status" value="1"/>
</dbReference>
<keyword evidence="3" id="KW-0560">Oxidoreductase</keyword>
<reference evidence="4 5" key="1">
    <citation type="submission" date="2016-07" db="EMBL/GenBank/DDBJ databases">
        <title>Pervasive Adenine N6-methylation of Active Genes in Fungi.</title>
        <authorList>
            <consortium name="DOE Joint Genome Institute"/>
            <person name="Mondo S.J."/>
            <person name="Dannebaum R.O."/>
            <person name="Kuo R.C."/>
            <person name="Labutti K."/>
            <person name="Haridas S."/>
            <person name="Kuo A."/>
            <person name="Salamov A."/>
            <person name="Ahrendt S.R."/>
            <person name="Lipzen A."/>
            <person name="Sullivan W."/>
            <person name="Andreopoulos W.B."/>
            <person name="Clum A."/>
            <person name="Lindquist E."/>
            <person name="Daum C."/>
            <person name="Ramamoorthy G.K."/>
            <person name="Gryganskyi A."/>
            <person name="Culley D."/>
            <person name="Magnuson J.K."/>
            <person name="James T.Y."/>
            <person name="O'Malley M.A."/>
            <person name="Stajich J.E."/>
            <person name="Spatafora J.W."/>
            <person name="Visel A."/>
            <person name="Grigoriev I.V."/>
        </authorList>
    </citation>
    <scope>NUCLEOTIDE SEQUENCE [LARGE SCALE GENOMIC DNA]</scope>
    <source>
        <strain evidence="4 5">CBS 129021</strain>
    </source>
</reference>
<gene>
    <name evidence="4" type="ORF">BCR38DRAFT_452513</name>
</gene>
<dbReference type="InterPro" id="IPR002347">
    <property type="entry name" value="SDR_fam"/>
</dbReference>
<comment type="similarity">
    <text evidence="1">Belongs to the short-chain dehydrogenases/reductases (SDR) family.</text>
</comment>